<dbReference type="AlphaFoldDB" id="A0A975BUL6"/>
<dbReference type="EMBL" id="CP061800">
    <property type="protein sequence ID" value="QTA91787.1"/>
    <property type="molecule type" value="Genomic_DNA"/>
</dbReference>
<name>A0A975BUL6_9BACT</name>
<keyword evidence="2" id="KW-0732">Signal</keyword>
<accession>A0A975BUL6</accession>
<evidence type="ECO:0000256" key="1">
    <source>
        <dbReference type="SAM" id="Coils"/>
    </source>
</evidence>
<organism evidence="3 4">
    <name type="scientific">Desulfonema magnum</name>
    <dbReference type="NCBI Taxonomy" id="45655"/>
    <lineage>
        <taxon>Bacteria</taxon>
        <taxon>Pseudomonadati</taxon>
        <taxon>Thermodesulfobacteriota</taxon>
        <taxon>Desulfobacteria</taxon>
        <taxon>Desulfobacterales</taxon>
        <taxon>Desulfococcaceae</taxon>
        <taxon>Desulfonema</taxon>
    </lineage>
</organism>
<evidence type="ECO:0000256" key="2">
    <source>
        <dbReference type="SAM" id="SignalP"/>
    </source>
</evidence>
<evidence type="ECO:0000313" key="3">
    <source>
        <dbReference type="EMBL" id="QTA91787.1"/>
    </source>
</evidence>
<feature type="chain" id="PRO_5038113858" evidence="2">
    <location>
        <begin position="44"/>
        <end position="186"/>
    </location>
</feature>
<keyword evidence="1" id="KW-0175">Coiled coil</keyword>
<feature type="signal peptide" evidence="2">
    <location>
        <begin position="1"/>
        <end position="43"/>
    </location>
</feature>
<feature type="coiled-coil region" evidence="1">
    <location>
        <begin position="43"/>
        <end position="70"/>
    </location>
</feature>
<keyword evidence="4" id="KW-1185">Reference proteome</keyword>
<dbReference type="Proteomes" id="UP000663722">
    <property type="component" value="Chromosome"/>
</dbReference>
<evidence type="ECO:0000313" key="4">
    <source>
        <dbReference type="Proteomes" id="UP000663722"/>
    </source>
</evidence>
<reference evidence="3" key="1">
    <citation type="journal article" date="2021" name="Microb. Physiol.">
        <title>Proteogenomic Insights into the Physiology of Marine, Sulfate-Reducing, Filamentous Desulfonema limicola and Desulfonema magnum.</title>
        <authorList>
            <person name="Schnaars V."/>
            <person name="Wohlbrand L."/>
            <person name="Scheve S."/>
            <person name="Hinrichs C."/>
            <person name="Reinhardt R."/>
            <person name="Rabus R."/>
        </authorList>
    </citation>
    <scope>NUCLEOTIDE SEQUENCE</scope>
    <source>
        <strain evidence="3">4be13</strain>
    </source>
</reference>
<dbReference type="KEGG" id="dmm:dnm_078610"/>
<sequence>MKHSEFNKKRYVKGKIGMKASRKILSVIALIMFCCFTVSNSYAGDVEADVKKLKKQVKTLKKKVKTLQETVDDMFVSGLPPADYDSEWFFVEKNKNYDKTHNLETLPRLAVVWASSDSNGSDMYLMDGIHGLSNYSGYGSWLQRITMSSYRVSTGPYSAMSAYGVDNHWNWGNENGSGWIRILMWK</sequence>
<proteinExistence type="predicted"/>
<gene>
    <name evidence="3" type="ORF">dnm_078610</name>
</gene>
<protein>
    <submittedName>
        <fullName evidence="3">Uncharacterized protein</fullName>
    </submittedName>
</protein>
<dbReference type="RefSeq" id="WP_207679416.1">
    <property type="nucleotide sequence ID" value="NZ_CP061800.1"/>
</dbReference>